<dbReference type="GO" id="GO:0052381">
    <property type="term" value="F:tRNA dimethylallyltransferase activity"/>
    <property type="evidence" value="ECO:0007669"/>
    <property type="project" value="UniProtKB-UniRule"/>
</dbReference>
<dbReference type="PANTHER" id="PTHR11088:SF60">
    <property type="entry name" value="TRNA DIMETHYLALLYLTRANSFERASE"/>
    <property type="match status" value="1"/>
</dbReference>
<evidence type="ECO:0000256" key="2">
    <source>
        <dbReference type="ARBA" id="ARBA00003213"/>
    </source>
</evidence>
<comment type="similarity">
    <text evidence="3 10 13">Belongs to the IPP transferase family.</text>
</comment>
<evidence type="ECO:0000256" key="8">
    <source>
        <dbReference type="ARBA" id="ARBA00022842"/>
    </source>
</evidence>
<evidence type="ECO:0000256" key="9">
    <source>
        <dbReference type="ARBA" id="ARBA00049563"/>
    </source>
</evidence>
<evidence type="ECO:0000313" key="15">
    <source>
        <dbReference type="Proteomes" id="UP001321582"/>
    </source>
</evidence>
<comment type="cofactor">
    <cofactor evidence="1 10">
        <name>Mg(2+)</name>
        <dbReference type="ChEBI" id="CHEBI:18420"/>
    </cofactor>
</comment>
<dbReference type="Gene3D" id="1.10.20.140">
    <property type="match status" value="1"/>
</dbReference>
<dbReference type="NCBIfam" id="TIGR00174">
    <property type="entry name" value="miaA"/>
    <property type="match status" value="1"/>
</dbReference>
<dbReference type="KEGG" id="haby:HLVA_15890"/>
<dbReference type="HAMAP" id="MF_00185">
    <property type="entry name" value="IPP_trans"/>
    <property type="match status" value="1"/>
</dbReference>
<reference evidence="14 15" key="1">
    <citation type="submission" date="2022-11" db="EMBL/GenBank/DDBJ databases">
        <title>Haliovirga abyssi gen. nov., sp. nov., a mesophilic fermentative bacterium isolated from the Iheya North hydrothermal field and the proposal of Haliovirgaceae fam. nov.</title>
        <authorList>
            <person name="Miyazaki U."/>
            <person name="Tame A."/>
            <person name="Miyazaki J."/>
            <person name="Takai K."/>
            <person name="Sawayama S."/>
            <person name="Kitajima M."/>
            <person name="Okamoto A."/>
            <person name="Nakagawa S."/>
        </authorList>
    </citation>
    <scope>NUCLEOTIDE SEQUENCE [LARGE SCALE GENOMIC DNA]</scope>
    <source>
        <strain evidence="14 15">IC12</strain>
    </source>
</reference>
<dbReference type="GO" id="GO:0006400">
    <property type="term" value="P:tRNA modification"/>
    <property type="evidence" value="ECO:0007669"/>
    <property type="project" value="TreeGrafter"/>
</dbReference>
<dbReference type="InterPro" id="IPR018022">
    <property type="entry name" value="IPT"/>
</dbReference>
<feature type="binding site" evidence="10">
    <location>
        <begin position="10"/>
        <end position="15"/>
    </location>
    <ligand>
        <name>substrate</name>
    </ligand>
</feature>
<dbReference type="Pfam" id="PF01715">
    <property type="entry name" value="IPPT"/>
    <property type="match status" value="1"/>
</dbReference>
<comment type="function">
    <text evidence="2 10 12">Catalyzes the transfer of a dimethylallyl group onto the adenine at position 37 in tRNAs that read codons beginning with uridine, leading to the formation of N6-(dimethylallyl)adenosine (i(6)A).</text>
</comment>
<sequence length="299" mass="34976">MKGIVICGPTGVGKTELSIKLAKKLNAVIISADSMQVYKHMNIGTAKIKKAEMQGITHYMLDIVEPDEKYSVGKYEKDVNLLLEKLEKEDKTVLLVGGTGLYIRAITDGFSDLPKENIELREELNKFSNEELYEMLKNLDIAATENIHLNNRKRVIRALEVCKLTGEKFSEVSKRNYKRNNYNFYKFGLERNREELYNRINLRVDKMFNDGLEKEAKFLYDNYRNGITAIQAIGYKELSDYFDKKIDIETAKELIKRDSRRYAKRQFTWFKRDAEIEWFSLGKYSVDEIEKNILKKVKD</sequence>
<comment type="catalytic activity">
    <reaction evidence="9 10 11">
        <text>adenosine(37) in tRNA + dimethylallyl diphosphate = N(6)-dimethylallyladenosine(37) in tRNA + diphosphate</text>
        <dbReference type="Rhea" id="RHEA:26482"/>
        <dbReference type="Rhea" id="RHEA-COMP:10162"/>
        <dbReference type="Rhea" id="RHEA-COMP:10375"/>
        <dbReference type="ChEBI" id="CHEBI:33019"/>
        <dbReference type="ChEBI" id="CHEBI:57623"/>
        <dbReference type="ChEBI" id="CHEBI:74411"/>
        <dbReference type="ChEBI" id="CHEBI:74415"/>
        <dbReference type="EC" id="2.5.1.75"/>
    </reaction>
</comment>
<dbReference type="PANTHER" id="PTHR11088">
    <property type="entry name" value="TRNA DIMETHYLALLYLTRANSFERASE"/>
    <property type="match status" value="1"/>
</dbReference>
<evidence type="ECO:0000256" key="4">
    <source>
        <dbReference type="ARBA" id="ARBA00022679"/>
    </source>
</evidence>
<evidence type="ECO:0000256" key="10">
    <source>
        <dbReference type="HAMAP-Rule" id="MF_00185"/>
    </source>
</evidence>
<keyword evidence="4 10" id="KW-0808">Transferase</keyword>
<dbReference type="AlphaFoldDB" id="A0AAU9DZM1"/>
<dbReference type="Proteomes" id="UP001321582">
    <property type="component" value="Chromosome"/>
</dbReference>
<dbReference type="EC" id="2.5.1.75" evidence="10"/>
<evidence type="ECO:0000256" key="11">
    <source>
        <dbReference type="RuleBase" id="RU003783"/>
    </source>
</evidence>
<dbReference type="InterPro" id="IPR027417">
    <property type="entry name" value="P-loop_NTPase"/>
</dbReference>
<protein>
    <recommendedName>
        <fullName evidence="10">tRNA dimethylallyltransferase</fullName>
        <ecNumber evidence="10">2.5.1.75</ecNumber>
    </recommendedName>
    <alternativeName>
        <fullName evidence="10">Dimethylallyl diphosphate:tRNA dimethylallyltransferase</fullName>
        <shortName evidence="10">DMAPP:tRNA dimethylallyltransferase</shortName>
        <shortName evidence="10">DMATase</shortName>
    </alternativeName>
    <alternativeName>
        <fullName evidence="10">Isopentenyl-diphosphate:tRNA isopentenyltransferase</fullName>
        <shortName evidence="10">IPP transferase</shortName>
        <shortName evidence="10">IPPT</shortName>
        <shortName evidence="10">IPTase</shortName>
    </alternativeName>
</protein>
<dbReference type="Gene3D" id="3.40.50.300">
    <property type="entry name" value="P-loop containing nucleotide triphosphate hydrolases"/>
    <property type="match status" value="1"/>
</dbReference>
<dbReference type="InterPro" id="IPR039657">
    <property type="entry name" value="Dimethylallyltransferase"/>
</dbReference>
<feature type="binding site" evidence="10">
    <location>
        <begin position="8"/>
        <end position="15"/>
    </location>
    <ligand>
        <name>ATP</name>
        <dbReference type="ChEBI" id="CHEBI:30616"/>
    </ligand>
</feature>
<keyword evidence="15" id="KW-1185">Reference proteome</keyword>
<dbReference type="SUPFAM" id="SSF52540">
    <property type="entry name" value="P-loop containing nucleoside triphosphate hydrolases"/>
    <property type="match status" value="2"/>
</dbReference>
<gene>
    <name evidence="10 14" type="primary">miaA</name>
    <name evidence="14" type="ORF">HLVA_15890</name>
</gene>
<feature type="region of interest" description="Interaction with substrate tRNA" evidence="10">
    <location>
        <begin position="33"/>
        <end position="36"/>
    </location>
</feature>
<evidence type="ECO:0000256" key="3">
    <source>
        <dbReference type="ARBA" id="ARBA00005842"/>
    </source>
</evidence>
<evidence type="ECO:0000313" key="14">
    <source>
        <dbReference type="EMBL" id="BDU51020.1"/>
    </source>
</evidence>
<comment type="subunit">
    <text evidence="10">Monomer.</text>
</comment>
<dbReference type="GO" id="GO:0005524">
    <property type="term" value="F:ATP binding"/>
    <property type="evidence" value="ECO:0007669"/>
    <property type="project" value="UniProtKB-UniRule"/>
</dbReference>
<name>A0AAU9DZM1_9FUSO</name>
<evidence type="ECO:0000256" key="12">
    <source>
        <dbReference type="RuleBase" id="RU003784"/>
    </source>
</evidence>
<feature type="site" description="Interaction with substrate tRNA" evidence="10">
    <location>
        <position position="121"/>
    </location>
</feature>
<keyword evidence="7 10" id="KW-0067">ATP-binding</keyword>
<evidence type="ECO:0000256" key="5">
    <source>
        <dbReference type="ARBA" id="ARBA00022694"/>
    </source>
</evidence>
<evidence type="ECO:0000256" key="7">
    <source>
        <dbReference type="ARBA" id="ARBA00022840"/>
    </source>
</evidence>
<evidence type="ECO:0000256" key="13">
    <source>
        <dbReference type="RuleBase" id="RU003785"/>
    </source>
</evidence>
<keyword evidence="5 10" id="KW-0819">tRNA processing</keyword>
<evidence type="ECO:0000256" key="1">
    <source>
        <dbReference type="ARBA" id="ARBA00001946"/>
    </source>
</evidence>
<evidence type="ECO:0000256" key="6">
    <source>
        <dbReference type="ARBA" id="ARBA00022741"/>
    </source>
</evidence>
<dbReference type="EMBL" id="AP027059">
    <property type="protein sequence ID" value="BDU51020.1"/>
    <property type="molecule type" value="Genomic_DNA"/>
</dbReference>
<proteinExistence type="inferred from homology"/>
<dbReference type="RefSeq" id="WP_307903866.1">
    <property type="nucleotide sequence ID" value="NZ_AP027059.1"/>
</dbReference>
<accession>A0AAU9DZM1</accession>
<comment type="caution">
    <text evidence="10">Lacks conserved residue(s) required for the propagation of feature annotation.</text>
</comment>
<feature type="site" description="Interaction with substrate tRNA" evidence="10">
    <location>
        <position position="99"/>
    </location>
</feature>
<keyword evidence="6 10" id="KW-0547">Nucleotide-binding</keyword>
<organism evidence="14 15">
    <name type="scientific">Haliovirga abyssi</name>
    <dbReference type="NCBI Taxonomy" id="2996794"/>
    <lineage>
        <taxon>Bacteria</taxon>
        <taxon>Fusobacteriati</taxon>
        <taxon>Fusobacteriota</taxon>
        <taxon>Fusobacteriia</taxon>
        <taxon>Fusobacteriales</taxon>
        <taxon>Haliovirgaceae</taxon>
        <taxon>Haliovirga</taxon>
    </lineage>
</organism>
<keyword evidence="8 10" id="KW-0460">Magnesium</keyword>